<feature type="repeat" description="ANK" evidence="3">
    <location>
        <begin position="259"/>
        <end position="291"/>
    </location>
</feature>
<dbReference type="Pfam" id="PF12796">
    <property type="entry name" value="Ank_2"/>
    <property type="match status" value="3"/>
</dbReference>
<dbReference type="PRINTS" id="PR01415">
    <property type="entry name" value="ANKYRIN"/>
</dbReference>
<dbReference type="InterPro" id="IPR036770">
    <property type="entry name" value="Ankyrin_rpt-contain_sf"/>
</dbReference>
<feature type="repeat" description="ANK" evidence="3">
    <location>
        <begin position="357"/>
        <end position="389"/>
    </location>
</feature>
<dbReference type="PROSITE" id="PS50297">
    <property type="entry name" value="ANK_REP_REGION"/>
    <property type="match status" value="8"/>
</dbReference>
<dbReference type="SMART" id="SM00248">
    <property type="entry name" value="ANK"/>
    <property type="match status" value="12"/>
</dbReference>
<feature type="repeat" description="ANK" evidence="3">
    <location>
        <begin position="323"/>
        <end position="355"/>
    </location>
</feature>
<feature type="repeat" description="ANK" evidence="3">
    <location>
        <begin position="562"/>
        <end position="594"/>
    </location>
</feature>
<feature type="repeat" description="ANK" evidence="3">
    <location>
        <begin position="391"/>
        <end position="423"/>
    </location>
</feature>
<accession>A0A8D8MF95</accession>
<dbReference type="Pfam" id="PF00023">
    <property type="entry name" value="Ank"/>
    <property type="match status" value="2"/>
</dbReference>
<feature type="repeat" description="ANK" evidence="3">
    <location>
        <begin position="424"/>
        <end position="456"/>
    </location>
</feature>
<reference evidence="4" key="1">
    <citation type="submission" date="2021-05" db="EMBL/GenBank/DDBJ databases">
        <authorList>
            <person name="Alioto T."/>
            <person name="Alioto T."/>
            <person name="Gomez Garrido J."/>
        </authorList>
    </citation>
    <scope>NUCLEOTIDE SEQUENCE</scope>
</reference>
<dbReference type="PANTHER" id="PTHR24126:SF14">
    <property type="entry name" value="ANK_REP_REGION DOMAIN-CONTAINING PROTEIN"/>
    <property type="match status" value="1"/>
</dbReference>
<dbReference type="PROSITE" id="PS50088">
    <property type="entry name" value="ANK_REPEAT"/>
    <property type="match status" value="9"/>
</dbReference>
<proteinExistence type="predicted"/>
<evidence type="ECO:0000313" key="4">
    <source>
        <dbReference type="EMBL" id="CAG6527886.1"/>
    </source>
</evidence>
<keyword evidence="2 3" id="KW-0040">ANK repeat</keyword>
<feature type="repeat" description="ANK" evidence="3">
    <location>
        <begin position="528"/>
        <end position="560"/>
    </location>
</feature>
<dbReference type="EMBL" id="HBUE01302459">
    <property type="protein sequence ID" value="CAG6579612.1"/>
    <property type="molecule type" value="Transcribed_RNA"/>
</dbReference>
<sequence>MLAMYTLFHKRELISVLSDEERTIADLFLREIRNGEEKTGLILKTTDNVCLFVHQTYAEYFCALLIFEKYATLEFESMSFNRFINIFLLQVLRKNESYTIVKFMKSIIKTRHNEIKFRYSKCKILLEILLGDFDVLKQNNFLCSFFMYMIEHSIDENNGNVQLKDVILQARECNKPDVLNVACKLGCIKLVKLIIELSDLSMIRHNCFPLHQAAGYGHADIVAFLLENKYEVDGLAPQSSILNEIIDMWGSVNDKIPRYKGTPLQVAASMGHTKVVELLLANDANINPKSINGCTPLFIAVVSGLTNPIKIFAENGVKFCDLEEVTPLNSASRFGNVKIIELLLKHGADVNVFDTTFELSPLMFACYYGNIKVVKALLENGACANSSAKESGETALFFAVKNGHYEIADLLLASGALVNFISKNGITPLMEASRLGYMNLVKLLLNNAADCNIYTEKHKVTALQIAIKEGRVDIARLLIEYGAQVNADYTKNIHYITLPLHVAAAIGNREMVEMLLNKGANINSCEKNNLRPIHVASNHGHASVVHLLLKKGARVDGTDEYSFVTPLSIAAFRGHWNVVNVLIKNGVKIRFHSNIPNGCM</sequence>
<evidence type="ECO:0000256" key="3">
    <source>
        <dbReference type="PROSITE-ProRule" id="PRU00023"/>
    </source>
</evidence>
<dbReference type="EMBL" id="HBUE01196441">
    <property type="protein sequence ID" value="CAG6527886.1"/>
    <property type="molecule type" value="Transcribed_RNA"/>
</dbReference>
<feature type="repeat" description="ANK" evidence="3">
    <location>
        <begin position="458"/>
        <end position="490"/>
    </location>
</feature>
<evidence type="ECO:0000256" key="2">
    <source>
        <dbReference type="ARBA" id="ARBA00023043"/>
    </source>
</evidence>
<protein>
    <submittedName>
        <fullName evidence="4">Ankyrin-2</fullName>
    </submittedName>
</protein>
<evidence type="ECO:0000256" key="1">
    <source>
        <dbReference type="ARBA" id="ARBA00022737"/>
    </source>
</evidence>
<name>A0A8D8MF95_CULPI</name>
<dbReference type="AlphaFoldDB" id="A0A8D8MF95"/>
<dbReference type="PANTHER" id="PTHR24126">
    <property type="entry name" value="ANKYRIN REPEAT, PH AND SEC7 DOMAIN CONTAINING PROTEIN SECG-RELATED"/>
    <property type="match status" value="1"/>
</dbReference>
<dbReference type="InterPro" id="IPR002110">
    <property type="entry name" value="Ankyrin_rpt"/>
</dbReference>
<keyword evidence="1" id="KW-0677">Repeat</keyword>
<dbReference type="SUPFAM" id="SSF48403">
    <property type="entry name" value="Ankyrin repeat"/>
    <property type="match status" value="2"/>
</dbReference>
<feature type="repeat" description="ANK" evidence="3">
    <location>
        <begin position="499"/>
        <end position="527"/>
    </location>
</feature>
<dbReference type="Gene3D" id="1.25.40.20">
    <property type="entry name" value="Ankyrin repeat-containing domain"/>
    <property type="match status" value="3"/>
</dbReference>
<organism evidence="4">
    <name type="scientific">Culex pipiens</name>
    <name type="common">House mosquito</name>
    <dbReference type="NCBI Taxonomy" id="7175"/>
    <lineage>
        <taxon>Eukaryota</taxon>
        <taxon>Metazoa</taxon>
        <taxon>Ecdysozoa</taxon>
        <taxon>Arthropoda</taxon>
        <taxon>Hexapoda</taxon>
        <taxon>Insecta</taxon>
        <taxon>Pterygota</taxon>
        <taxon>Neoptera</taxon>
        <taxon>Endopterygota</taxon>
        <taxon>Diptera</taxon>
        <taxon>Nematocera</taxon>
        <taxon>Culicoidea</taxon>
        <taxon>Culicidae</taxon>
        <taxon>Culicinae</taxon>
        <taxon>Culicini</taxon>
        <taxon>Culex</taxon>
        <taxon>Culex</taxon>
    </lineage>
</organism>